<keyword evidence="4" id="KW-0812">Transmembrane</keyword>
<reference evidence="7 8" key="1">
    <citation type="journal article" date="2020" name="Cell">
        <title>Large-Scale Comparative Analyses of Tick Genomes Elucidate Their Genetic Diversity and Vector Capacities.</title>
        <authorList>
            <consortium name="Tick Genome and Microbiome Consortium (TIGMIC)"/>
            <person name="Jia N."/>
            <person name="Wang J."/>
            <person name="Shi W."/>
            <person name="Du L."/>
            <person name="Sun Y."/>
            <person name="Zhan W."/>
            <person name="Jiang J.F."/>
            <person name="Wang Q."/>
            <person name="Zhang B."/>
            <person name="Ji P."/>
            <person name="Bell-Sakyi L."/>
            <person name="Cui X.M."/>
            <person name="Yuan T.T."/>
            <person name="Jiang B.G."/>
            <person name="Yang W.F."/>
            <person name="Lam T.T."/>
            <person name="Chang Q.C."/>
            <person name="Ding S.J."/>
            <person name="Wang X.J."/>
            <person name="Zhu J.G."/>
            <person name="Ruan X.D."/>
            <person name="Zhao L."/>
            <person name="Wei J.T."/>
            <person name="Ye R.Z."/>
            <person name="Que T.C."/>
            <person name="Du C.H."/>
            <person name="Zhou Y.H."/>
            <person name="Cheng J.X."/>
            <person name="Dai P.F."/>
            <person name="Guo W.B."/>
            <person name="Han X.H."/>
            <person name="Huang E.J."/>
            <person name="Li L.F."/>
            <person name="Wei W."/>
            <person name="Gao Y.C."/>
            <person name="Liu J.Z."/>
            <person name="Shao H.Z."/>
            <person name="Wang X."/>
            <person name="Wang C.C."/>
            <person name="Yang T.C."/>
            <person name="Huo Q.B."/>
            <person name="Li W."/>
            <person name="Chen H.Y."/>
            <person name="Chen S.E."/>
            <person name="Zhou L.G."/>
            <person name="Ni X.B."/>
            <person name="Tian J.H."/>
            <person name="Sheng Y."/>
            <person name="Liu T."/>
            <person name="Pan Y.S."/>
            <person name="Xia L.Y."/>
            <person name="Li J."/>
            <person name="Zhao F."/>
            <person name="Cao W.C."/>
        </authorList>
    </citation>
    <scope>NUCLEOTIDE SEQUENCE [LARGE SCALE GENOMIC DNA]</scope>
    <source>
        <strain evidence="7">HaeL-2018</strain>
    </source>
</reference>
<feature type="transmembrane region" description="Helical" evidence="4">
    <location>
        <begin position="402"/>
        <end position="422"/>
    </location>
</feature>
<evidence type="ECO:0000256" key="5">
    <source>
        <dbReference type="SAM" id="SignalP"/>
    </source>
</evidence>
<evidence type="ECO:0000313" key="8">
    <source>
        <dbReference type="Proteomes" id="UP000821853"/>
    </source>
</evidence>
<dbReference type="SUPFAM" id="SSF52058">
    <property type="entry name" value="L domain-like"/>
    <property type="match status" value="1"/>
</dbReference>
<dbReference type="SMART" id="SM00082">
    <property type="entry name" value="LRRCT"/>
    <property type="match status" value="1"/>
</dbReference>
<gene>
    <name evidence="7" type="ORF">HPB48_018387</name>
</gene>
<evidence type="ECO:0000256" key="4">
    <source>
        <dbReference type="SAM" id="Phobius"/>
    </source>
</evidence>
<evidence type="ECO:0000313" key="7">
    <source>
        <dbReference type="EMBL" id="KAH9373334.1"/>
    </source>
</evidence>
<dbReference type="Proteomes" id="UP000821853">
    <property type="component" value="Chromosome 4"/>
</dbReference>
<accession>A0A9J6G4K8</accession>
<dbReference type="Gene3D" id="3.80.10.10">
    <property type="entry name" value="Ribonuclease Inhibitor"/>
    <property type="match status" value="2"/>
</dbReference>
<dbReference type="InterPro" id="IPR001611">
    <property type="entry name" value="Leu-rich_rpt"/>
</dbReference>
<proteinExistence type="predicted"/>
<name>A0A9J6G4K8_HAELO</name>
<feature type="signal peptide" evidence="5">
    <location>
        <begin position="1"/>
        <end position="20"/>
    </location>
</feature>
<dbReference type="InterPro" id="IPR003591">
    <property type="entry name" value="Leu-rich_rpt_typical-subtyp"/>
</dbReference>
<feature type="domain" description="LRRCT" evidence="6">
    <location>
        <begin position="339"/>
        <end position="387"/>
    </location>
</feature>
<dbReference type="VEuPathDB" id="VectorBase:HLOH_041748"/>
<dbReference type="OMA" id="WICDCEN"/>
<comment type="caution">
    <text evidence="7">The sequence shown here is derived from an EMBL/GenBank/DDBJ whole genome shotgun (WGS) entry which is preliminary data.</text>
</comment>
<dbReference type="OrthoDB" id="635273at2759"/>
<dbReference type="InterPro" id="IPR000483">
    <property type="entry name" value="Cys-rich_flank_reg_C"/>
</dbReference>
<evidence type="ECO:0000256" key="2">
    <source>
        <dbReference type="ARBA" id="ARBA00022729"/>
    </source>
</evidence>
<dbReference type="PANTHER" id="PTHR24366:SF170">
    <property type="entry name" value="RE50361P"/>
    <property type="match status" value="1"/>
</dbReference>
<dbReference type="PROSITE" id="PS51450">
    <property type="entry name" value="LRR"/>
    <property type="match status" value="2"/>
</dbReference>
<dbReference type="SMART" id="SM00369">
    <property type="entry name" value="LRR_TYP"/>
    <property type="match status" value="5"/>
</dbReference>
<evidence type="ECO:0000256" key="3">
    <source>
        <dbReference type="ARBA" id="ARBA00022737"/>
    </source>
</evidence>
<dbReference type="InterPro" id="IPR032675">
    <property type="entry name" value="LRR_dom_sf"/>
</dbReference>
<organism evidence="7 8">
    <name type="scientific">Haemaphysalis longicornis</name>
    <name type="common">Bush tick</name>
    <dbReference type="NCBI Taxonomy" id="44386"/>
    <lineage>
        <taxon>Eukaryota</taxon>
        <taxon>Metazoa</taxon>
        <taxon>Ecdysozoa</taxon>
        <taxon>Arthropoda</taxon>
        <taxon>Chelicerata</taxon>
        <taxon>Arachnida</taxon>
        <taxon>Acari</taxon>
        <taxon>Parasitiformes</taxon>
        <taxon>Ixodida</taxon>
        <taxon>Ixodoidea</taxon>
        <taxon>Ixodidae</taxon>
        <taxon>Haemaphysalinae</taxon>
        <taxon>Haemaphysalis</taxon>
    </lineage>
</organism>
<keyword evidence="4" id="KW-0472">Membrane</keyword>
<dbReference type="FunFam" id="3.80.10.10:FF:000611">
    <property type="entry name" value="Capricious, isoform E"/>
    <property type="match status" value="1"/>
</dbReference>
<evidence type="ECO:0000259" key="6">
    <source>
        <dbReference type="SMART" id="SM00082"/>
    </source>
</evidence>
<keyword evidence="1" id="KW-0433">Leucine-rich repeat</keyword>
<sequence>MAKYCLVASLVALMASSCQATNVLCASCVCNASQEKESSIEVICSRRGHVIVPSGSQWPANIYRMDLSYNFIDHLTHLEPSNLSVLDLHENRITIIEPGVFAVFPQLQVLDLSRNSLTSLHQDTFSNLSNLRALNLSRNKIMHPSVELFAPLVSLEQLSLNYNPLRYLEKAMFRLPKLERLELSNVDAHSLPDGIFHAAPNLVHLDLSGNLFDKVPSSALRSARSLKVLVVSDNPMRVLDYDSFYKLHNIEELYIENMKELMGVESDVFAYQRKMRSLFLDNNPKLSSIDLDIFGIFWRVETAGNWTLREFYLHNNNIKYLDADIAPWAQFEILDLQGNPWACDCTNAWIRKLPLQPELTVQLRCGSPASHEHQPMLDVPSDLFTCPDMHYAREQSNAYRTGVLVVGALSISAILLSAILLVKRKQLYNRFLSRKNRNGSVYYVKAHTNPVDGYEPNA</sequence>
<feature type="chain" id="PRO_5039921519" description="LRRCT domain-containing protein" evidence="5">
    <location>
        <begin position="21"/>
        <end position="458"/>
    </location>
</feature>
<dbReference type="EMBL" id="JABSTR010000006">
    <property type="protein sequence ID" value="KAH9373334.1"/>
    <property type="molecule type" value="Genomic_DNA"/>
</dbReference>
<keyword evidence="3" id="KW-0677">Repeat</keyword>
<keyword evidence="2 5" id="KW-0732">Signal</keyword>
<protein>
    <recommendedName>
        <fullName evidence="6">LRRCT domain-containing protein</fullName>
    </recommendedName>
</protein>
<evidence type="ECO:0000256" key="1">
    <source>
        <dbReference type="ARBA" id="ARBA00022614"/>
    </source>
</evidence>
<dbReference type="AlphaFoldDB" id="A0A9J6G4K8"/>
<dbReference type="PROSITE" id="PS51257">
    <property type="entry name" value="PROKAR_LIPOPROTEIN"/>
    <property type="match status" value="1"/>
</dbReference>
<dbReference type="PANTHER" id="PTHR24366">
    <property type="entry name" value="IG(IMMUNOGLOBULIN) AND LRR(LEUCINE RICH REPEAT) DOMAINS"/>
    <property type="match status" value="1"/>
</dbReference>
<keyword evidence="8" id="KW-1185">Reference proteome</keyword>
<dbReference type="Pfam" id="PF13855">
    <property type="entry name" value="LRR_8"/>
    <property type="match status" value="2"/>
</dbReference>
<dbReference type="PRINTS" id="PR00019">
    <property type="entry name" value="LEURICHRPT"/>
</dbReference>
<keyword evidence="4" id="KW-1133">Transmembrane helix</keyword>